<keyword evidence="1" id="KW-0808">Transferase</keyword>
<sequence length="61" mass="6656">MLALGLGWAVRRGSAGALGWTAALATLFHFKAAHEEAALLARFPAYAAYRRRTRRFVPGVL</sequence>
<proteinExistence type="predicted"/>
<keyword evidence="1" id="KW-0489">Methyltransferase</keyword>
<dbReference type="GO" id="GO:0008168">
    <property type="term" value="F:methyltransferase activity"/>
    <property type="evidence" value="ECO:0007669"/>
    <property type="project" value="UniProtKB-KW"/>
</dbReference>
<protein>
    <submittedName>
        <fullName evidence="1">Protein-S-isoprenylcysteine O-methyltransferase Ste14</fullName>
    </submittedName>
</protein>
<dbReference type="Gene3D" id="1.20.120.1630">
    <property type="match status" value="1"/>
</dbReference>
<keyword evidence="2" id="KW-1185">Reference proteome</keyword>
<comment type="caution">
    <text evidence="1">The sequence shown here is derived from an EMBL/GenBank/DDBJ whole genome shotgun (WGS) entry which is preliminary data.</text>
</comment>
<dbReference type="Proteomes" id="UP000552709">
    <property type="component" value="Unassembled WGS sequence"/>
</dbReference>
<gene>
    <name evidence="1" type="ORF">HNQ08_003333</name>
</gene>
<evidence type="ECO:0000313" key="2">
    <source>
        <dbReference type="Proteomes" id="UP000552709"/>
    </source>
</evidence>
<evidence type="ECO:0000313" key="1">
    <source>
        <dbReference type="EMBL" id="MBB5364225.1"/>
    </source>
</evidence>
<name>A0A7W8JWE6_9DEIO</name>
<accession>A0A7W8JWE6</accession>
<dbReference type="EMBL" id="JACHFL010000009">
    <property type="protein sequence ID" value="MBB5364225.1"/>
    <property type="molecule type" value="Genomic_DNA"/>
</dbReference>
<dbReference type="AlphaFoldDB" id="A0A7W8JWE6"/>
<dbReference type="GO" id="GO:0032259">
    <property type="term" value="P:methylation"/>
    <property type="evidence" value="ECO:0007669"/>
    <property type="project" value="UniProtKB-KW"/>
</dbReference>
<organism evidence="1 2">
    <name type="scientific">Deinococcus humi</name>
    <dbReference type="NCBI Taxonomy" id="662880"/>
    <lineage>
        <taxon>Bacteria</taxon>
        <taxon>Thermotogati</taxon>
        <taxon>Deinococcota</taxon>
        <taxon>Deinococci</taxon>
        <taxon>Deinococcales</taxon>
        <taxon>Deinococcaceae</taxon>
        <taxon>Deinococcus</taxon>
    </lineage>
</organism>
<dbReference type="RefSeq" id="WP_184134311.1">
    <property type="nucleotide sequence ID" value="NZ_JACHFL010000009.1"/>
</dbReference>
<reference evidence="1 2" key="1">
    <citation type="submission" date="2020-08" db="EMBL/GenBank/DDBJ databases">
        <title>Genomic Encyclopedia of Type Strains, Phase IV (KMG-IV): sequencing the most valuable type-strain genomes for metagenomic binning, comparative biology and taxonomic classification.</title>
        <authorList>
            <person name="Goeker M."/>
        </authorList>
    </citation>
    <scope>NUCLEOTIDE SEQUENCE [LARGE SCALE GENOMIC DNA]</scope>
    <source>
        <strain evidence="1 2">DSM 27939</strain>
    </source>
</reference>